<proteinExistence type="predicted"/>
<evidence type="ECO:0008006" key="4">
    <source>
        <dbReference type="Google" id="ProtNLM"/>
    </source>
</evidence>
<keyword evidence="3" id="KW-1185">Reference proteome</keyword>
<keyword evidence="1" id="KW-0732">Signal</keyword>
<dbReference type="InterPro" id="IPR051344">
    <property type="entry name" value="Vgb"/>
</dbReference>
<evidence type="ECO:0000313" key="3">
    <source>
        <dbReference type="Proteomes" id="UP001152759"/>
    </source>
</evidence>
<accession>A0A9P0A2H4</accession>
<dbReference type="AlphaFoldDB" id="A0A9P0A2H4"/>
<name>A0A9P0A2H4_BEMTA</name>
<evidence type="ECO:0000256" key="1">
    <source>
        <dbReference type="SAM" id="SignalP"/>
    </source>
</evidence>
<evidence type="ECO:0000313" key="2">
    <source>
        <dbReference type="EMBL" id="CAH0382764.1"/>
    </source>
</evidence>
<protein>
    <recommendedName>
        <fullName evidence="4">SMP-30/Gluconolactonase/LRE-like region domain-containing protein</fullName>
    </recommendedName>
</protein>
<sequence>MISRGVLGVVVMTLATTLPLTSADPSQFTFFDVPYPVVGPCDVCEGPDGAVWIQAIKSPYFARFDPVTRTFTHYLIPFTTPLLNVTLPPEVSRVLGKAALGCGIRPGLDGYIYATNGLYNQLIRVNTTTGEVKIAETSGALGNLDPLNDLSPAQNGVWFTMTTANKIGFLPYTGGQVLTFNVPTPASIPTGIFHASDGYVYFTELTTNKIGVLYPLTGVIVEIPLPPGCEAPSVIRAQTPSGGRSPFIWISASSGNSMCRLDPNTNKTKVYRNPLNGDLVAGHTKDSYENIWFITTVRNVLGKVDHLHNNVSVTSIPIDGVPADFLFALNYGPENALWFLETFHGKLGRYSLNSLNDYTGKN</sequence>
<dbReference type="PANTHER" id="PTHR40274:SF3">
    <property type="entry name" value="VIRGINIAMYCIN B LYASE"/>
    <property type="match status" value="1"/>
</dbReference>
<feature type="chain" id="PRO_5040291471" description="SMP-30/Gluconolactonase/LRE-like region domain-containing protein" evidence="1">
    <location>
        <begin position="24"/>
        <end position="362"/>
    </location>
</feature>
<dbReference type="Proteomes" id="UP001152759">
    <property type="component" value="Chromosome 10"/>
</dbReference>
<dbReference type="Gene3D" id="2.130.10.10">
    <property type="entry name" value="YVTN repeat-like/Quinoprotein amine dehydrogenase"/>
    <property type="match status" value="2"/>
</dbReference>
<dbReference type="InterPro" id="IPR015943">
    <property type="entry name" value="WD40/YVTN_repeat-like_dom_sf"/>
</dbReference>
<gene>
    <name evidence="2" type="ORF">BEMITA_LOCUS2266</name>
</gene>
<reference evidence="2" key="1">
    <citation type="submission" date="2021-12" db="EMBL/GenBank/DDBJ databases">
        <authorList>
            <person name="King R."/>
        </authorList>
    </citation>
    <scope>NUCLEOTIDE SEQUENCE</scope>
</reference>
<dbReference type="SUPFAM" id="SSF63829">
    <property type="entry name" value="Calcium-dependent phosphotriesterase"/>
    <property type="match status" value="1"/>
</dbReference>
<organism evidence="2 3">
    <name type="scientific">Bemisia tabaci</name>
    <name type="common">Sweetpotato whitefly</name>
    <name type="synonym">Aleurodes tabaci</name>
    <dbReference type="NCBI Taxonomy" id="7038"/>
    <lineage>
        <taxon>Eukaryota</taxon>
        <taxon>Metazoa</taxon>
        <taxon>Ecdysozoa</taxon>
        <taxon>Arthropoda</taxon>
        <taxon>Hexapoda</taxon>
        <taxon>Insecta</taxon>
        <taxon>Pterygota</taxon>
        <taxon>Neoptera</taxon>
        <taxon>Paraneoptera</taxon>
        <taxon>Hemiptera</taxon>
        <taxon>Sternorrhyncha</taxon>
        <taxon>Aleyrodoidea</taxon>
        <taxon>Aleyrodidae</taxon>
        <taxon>Aleyrodinae</taxon>
        <taxon>Bemisia</taxon>
    </lineage>
</organism>
<dbReference type="Pfam" id="PF24684">
    <property type="entry name" value="Vgb_lyase"/>
    <property type="match status" value="1"/>
</dbReference>
<feature type="signal peptide" evidence="1">
    <location>
        <begin position="1"/>
        <end position="23"/>
    </location>
</feature>
<dbReference type="EMBL" id="OU963871">
    <property type="protein sequence ID" value="CAH0382764.1"/>
    <property type="molecule type" value="Genomic_DNA"/>
</dbReference>
<dbReference type="PANTHER" id="PTHR40274">
    <property type="entry name" value="VIRGINIAMYCIN B LYASE"/>
    <property type="match status" value="1"/>
</dbReference>